<dbReference type="InterPro" id="IPR014913">
    <property type="entry name" value="YppE-like"/>
</dbReference>
<dbReference type="EMBL" id="JRJU01000010">
    <property type="protein sequence ID" value="KHF40292.1"/>
    <property type="molecule type" value="Genomic_DNA"/>
</dbReference>
<dbReference type="Pfam" id="PF08807">
    <property type="entry name" value="DUF1798"/>
    <property type="match status" value="1"/>
</dbReference>
<protein>
    <recommendedName>
        <fullName evidence="3">DUF1798 family protein</fullName>
    </recommendedName>
</protein>
<comment type="caution">
    <text evidence="1">The sequence shown here is derived from an EMBL/GenBank/DDBJ whole genome shotgun (WGS) entry which is preliminary data.</text>
</comment>
<sequence>MNEVNRSKLMTLTDELRHLNKEAEKMYVDIVKVDENYKPDFYGAVKPFAEKIDQIRSEWLPLAKQFVQQEKPLHLHPSQLQQTEENLEIVAIKTFYKGTGRKRQMETYKSVEYVLQQLSEALKS</sequence>
<dbReference type="OrthoDB" id="2361079at2"/>
<name>A0A0B0IHF8_9BACI</name>
<dbReference type="InterPro" id="IPR023351">
    <property type="entry name" value="YppE-like_sf"/>
</dbReference>
<evidence type="ECO:0008006" key="3">
    <source>
        <dbReference type="Google" id="ProtNLM"/>
    </source>
</evidence>
<reference evidence="1 2" key="1">
    <citation type="submission" date="2014-09" db="EMBL/GenBank/DDBJ databases">
        <title>Genome sequencing and annotation of Bacillus Okhensis strain Kh10-101T.</title>
        <authorList>
            <person name="Prakash J.S."/>
        </authorList>
    </citation>
    <scope>NUCLEOTIDE SEQUENCE [LARGE SCALE GENOMIC DNA]</scope>
    <source>
        <strain evidence="2">Kh10-101T</strain>
    </source>
</reference>
<gene>
    <name evidence="1" type="ORF">LQ50_09840</name>
</gene>
<evidence type="ECO:0000313" key="2">
    <source>
        <dbReference type="Proteomes" id="UP000030832"/>
    </source>
</evidence>
<dbReference type="SUPFAM" id="SSF140415">
    <property type="entry name" value="YppE-like"/>
    <property type="match status" value="1"/>
</dbReference>
<proteinExistence type="predicted"/>
<dbReference type="STRING" id="333138.LQ50_09840"/>
<evidence type="ECO:0000313" key="1">
    <source>
        <dbReference type="EMBL" id="KHF40292.1"/>
    </source>
</evidence>
<accession>A0A0B0IHF8</accession>
<keyword evidence="2" id="KW-1185">Reference proteome</keyword>
<dbReference type="eggNOG" id="ENOG5032RKZ">
    <property type="taxonomic scope" value="Bacteria"/>
</dbReference>
<dbReference type="AlphaFoldDB" id="A0A0B0IHF8"/>
<organism evidence="1 2">
    <name type="scientific">Halalkalibacter okhensis</name>
    <dbReference type="NCBI Taxonomy" id="333138"/>
    <lineage>
        <taxon>Bacteria</taxon>
        <taxon>Bacillati</taxon>
        <taxon>Bacillota</taxon>
        <taxon>Bacilli</taxon>
        <taxon>Bacillales</taxon>
        <taxon>Bacillaceae</taxon>
        <taxon>Halalkalibacter</taxon>
    </lineage>
</organism>
<dbReference type="Gene3D" id="1.20.120.440">
    <property type="entry name" value="YppE-like"/>
    <property type="match status" value="1"/>
</dbReference>
<dbReference type="RefSeq" id="WP_034628427.1">
    <property type="nucleotide sequence ID" value="NZ_JRJU01000010.1"/>
</dbReference>
<dbReference type="Proteomes" id="UP000030832">
    <property type="component" value="Unassembled WGS sequence"/>
</dbReference>